<organism evidence="1">
    <name type="scientific">Glycine max</name>
    <name type="common">Soybean</name>
    <name type="synonym">Glycine hispida</name>
    <dbReference type="NCBI Taxonomy" id="3847"/>
    <lineage>
        <taxon>Eukaryota</taxon>
        <taxon>Viridiplantae</taxon>
        <taxon>Streptophyta</taxon>
        <taxon>Embryophyta</taxon>
        <taxon>Tracheophyta</taxon>
        <taxon>Spermatophyta</taxon>
        <taxon>Magnoliopsida</taxon>
        <taxon>eudicotyledons</taxon>
        <taxon>Gunneridae</taxon>
        <taxon>Pentapetalae</taxon>
        <taxon>rosids</taxon>
        <taxon>fabids</taxon>
        <taxon>Fabales</taxon>
        <taxon>Fabaceae</taxon>
        <taxon>Papilionoideae</taxon>
        <taxon>50 kb inversion clade</taxon>
        <taxon>NPAAA clade</taxon>
        <taxon>indigoferoid/millettioid clade</taxon>
        <taxon>Phaseoleae</taxon>
        <taxon>Glycine</taxon>
        <taxon>Glycine subgen. Soja</taxon>
    </lineage>
</organism>
<name>K7MV84_SOYBN</name>
<evidence type="ECO:0000313" key="3">
    <source>
        <dbReference type="Proteomes" id="UP000008827"/>
    </source>
</evidence>
<reference evidence="1" key="3">
    <citation type="submission" date="2018-07" db="EMBL/GenBank/DDBJ databases">
        <title>WGS assembly of Glycine max.</title>
        <authorList>
            <person name="Schmutz J."/>
            <person name="Cannon S."/>
            <person name="Schlueter J."/>
            <person name="Ma J."/>
            <person name="Mitros T."/>
            <person name="Nelson W."/>
            <person name="Hyten D."/>
            <person name="Song Q."/>
            <person name="Thelen J."/>
            <person name="Cheng J."/>
            <person name="Xu D."/>
            <person name="Hellsten U."/>
            <person name="May G."/>
            <person name="Yu Y."/>
            <person name="Sakurai T."/>
            <person name="Umezawa T."/>
            <person name="Bhattacharyya M."/>
            <person name="Sandhu D."/>
            <person name="Valliyodan B."/>
            <person name="Lindquist E."/>
            <person name="Peto M."/>
            <person name="Grant D."/>
            <person name="Shu S."/>
            <person name="Goodstein D."/>
            <person name="Barry K."/>
            <person name="Futrell-Griggs M."/>
            <person name="Abernathy B."/>
            <person name="Du J."/>
            <person name="Tian Z."/>
            <person name="Zhu L."/>
            <person name="Gill N."/>
            <person name="Joshi T."/>
            <person name="Libault M."/>
            <person name="Sethuraman A."/>
            <person name="Zhang X."/>
            <person name="Shinozaki K."/>
            <person name="Nguyen H."/>
            <person name="Wing R."/>
            <person name="Cregan P."/>
            <person name="Specht J."/>
            <person name="Grimwood J."/>
            <person name="Rokhsar D."/>
            <person name="Stacey G."/>
            <person name="Shoemaker R."/>
            <person name="Jackson S."/>
        </authorList>
    </citation>
    <scope>NUCLEOTIDE SEQUENCE</scope>
    <source>
        <tissue evidence="1">Callus</tissue>
    </source>
</reference>
<dbReference type="EMBL" id="CM000851">
    <property type="protein sequence ID" value="KRH01510.1"/>
    <property type="molecule type" value="Genomic_DNA"/>
</dbReference>
<sequence>MLDLGIEVSNSNTTICRALKLTSIWSRTQNPSAETTLEFEVAYDFDFDVCWVLSLHYLCVGVTASSSSHFSAIESKSILGIV</sequence>
<reference evidence="2" key="2">
    <citation type="submission" date="2018-02" db="UniProtKB">
        <authorList>
            <consortium name="EnsemblPlants"/>
        </authorList>
    </citation>
    <scope>IDENTIFICATION</scope>
    <source>
        <strain evidence="2">Williams 82</strain>
    </source>
</reference>
<dbReference type="AlphaFoldDB" id="K7MV84"/>
<evidence type="ECO:0000313" key="2">
    <source>
        <dbReference type="EnsemblPlants" id="KRH01510"/>
    </source>
</evidence>
<reference evidence="1 2" key="1">
    <citation type="journal article" date="2010" name="Nature">
        <title>Genome sequence of the palaeopolyploid soybean.</title>
        <authorList>
            <person name="Schmutz J."/>
            <person name="Cannon S.B."/>
            <person name="Schlueter J."/>
            <person name="Ma J."/>
            <person name="Mitros T."/>
            <person name="Nelson W."/>
            <person name="Hyten D.L."/>
            <person name="Song Q."/>
            <person name="Thelen J.J."/>
            <person name="Cheng J."/>
            <person name="Xu D."/>
            <person name="Hellsten U."/>
            <person name="May G.D."/>
            <person name="Yu Y."/>
            <person name="Sakurai T."/>
            <person name="Umezawa T."/>
            <person name="Bhattacharyya M.K."/>
            <person name="Sandhu D."/>
            <person name="Valliyodan B."/>
            <person name="Lindquist E."/>
            <person name="Peto M."/>
            <person name="Grant D."/>
            <person name="Shu S."/>
            <person name="Goodstein D."/>
            <person name="Barry K."/>
            <person name="Futrell-Griggs M."/>
            <person name="Abernathy B."/>
            <person name="Du J."/>
            <person name="Tian Z."/>
            <person name="Zhu L."/>
            <person name="Gill N."/>
            <person name="Joshi T."/>
            <person name="Libault M."/>
            <person name="Sethuraman A."/>
            <person name="Zhang X.-C."/>
            <person name="Shinozaki K."/>
            <person name="Nguyen H.T."/>
            <person name="Wing R.A."/>
            <person name="Cregan P."/>
            <person name="Specht J."/>
            <person name="Grimwood J."/>
            <person name="Rokhsar D."/>
            <person name="Stacey G."/>
            <person name="Shoemaker R.C."/>
            <person name="Jackson S.A."/>
        </authorList>
    </citation>
    <scope>NUCLEOTIDE SEQUENCE</scope>
    <source>
        <strain evidence="2">cv. Williams 82</strain>
        <tissue evidence="1">Callus</tissue>
    </source>
</reference>
<dbReference type="Gramene" id="KRH01510">
    <property type="protein sequence ID" value="KRH01510"/>
    <property type="gene ID" value="GLYMA_18G281900"/>
</dbReference>
<keyword evidence="3" id="KW-1185">Reference proteome</keyword>
<dbReference type="InParanoid" id="K7MV84"/>
<gene>
    <name evidence="1" type="ORF">GLYMA_18G281900</name>
</gene>
<protein>
    <submittedName>
        <fullName evidence="1 2">Uncharacterized protein</fullName>
    </submittedName>
</protein>
<evidence type="ECO:0000313" key="1">
    <source>
        <dbReference type="EMBL" id="KRH01510.1"/>
    </source>
</evidence>
<dbReference type="HOGENOM" id="CLU_2562956_0_0_1"/>
<accession>K7MV84</accession>
<dbReference type="EnsemblPlants" id="KRH01510">
    <property type="protein sequence ID" value="KRH01510"/>
    <property type="gene ID" value="GLYMA_18G281900"/>
</dbReference>
<dbReference type="PaxDb" id="3847-GLYMA18G51800.1"/>
<proteinExistence type="predicted"/>
<dbReference type="Proteomes" id="UP000008827">
    <property type="component" value="Chromosome 18"/>
</dbReference>